<dbReference type="AlphaFoldDB" id="A0A9Q3V534"/>
<dbReference type="PANTHER" id="PTHR30438">
    <property type="entry name" value="36 KDA ANTIGEN-RELATED"/>
    <property type="match status" value="1"/>
</dbReference>
<dbReference type="Gene3D" id="2.40.30.170">
    <property type="match status" value="1"/>
</dbReference>
<evidence type="ECO:0000313" key="5">
    <source>
        <dbReference type="Proteomes" id="UP001108025"/>
    </source>
</evidence>
<keyword evidence="2" id="KW-1133">Transmembrane helix</keyword>
<organism evidence="4 5">
    <name type="scientific">Chryseobacterium turcicum</name>
    <dbReference type="NCBI Taxonomy" id="2898076"/>
    <lineage>
        <taxon>Bacteria</taxon>
        <taxon>Pseudomonadati</taxon>
        <taxon>Bacteroidota</taxon>
        <taxon>Flavobacteriia</taxon>
        <taxon>Flavobacteriales</taxon>
        <taxon>Weeksellaceae</taxon>
        <taxon>Chryseobacterium group</taxon>
        <taxon>Chryseobacterium</taxon>
    </lineage>
</organism>
<protein>
    <submittedName>
        <fullName evidence="4">Efflux RND transporter periplasmic adaptor subunit</fullName>
    </submittedName>
</protein>
<dbReference type="PANTHER" id="PTHR30438:SF2">
    <property type="entry name" value="MEMBRANE PROTEIN"/>
    <property type="match status" value="1"/>
</dbReference>
<evidence type="ECO:0000256" key="2">
    <source>
        <dbReference type="SAM" id="Phobius"/>
    </source>
</evidence>
<dbReference type="Proteomes" id="UP001108025">
    <property type="component" value="Unassembled WGS sequence"/>
</dbReference>
<dbReference type="RefSeq" id="WP_230669346.1">
    <property type="nucleotide sequence ID" value="NZ_JAJNAY010000001.1"/>
</dbReference>
<proteinExistence type="predicted"/>
<keyword evidence="5" id="KW-1185">Reference proteome</keyword>
<dbReference type="Pfam" id="PF25917">
    <property type="entry name" value="BSH_RND"/>
    <property type="match status" value="1"/>
</dbReference>
<dbReference type="GO" id="GO:0005886">
    <property type="term" value="C:plasma membrane"/>
    <property type="evidence" value="ECO:0007669"/>
    <property type="project" value="TreeGrafter"/>
</dbReference>
<reference evidence="4" key="1">
    <citation type="submission" date="2021-11" db="EMBL/GenBank/DDBJ databases">
        <title>Description of novel Chryseobacterium species.</title>
        <authorList>
            <person name="Saticioglu I.B."/>
            <person name="Ay H."/>
            <person name="Altun S."/>
            <person name="Duman M."/>
        </authorList>
    </citation>
    <scope>NUCLEOTIDE SEQUENCE</scope>
    <source>
        <strain evidence="4">C-17</strain>
    </source>
</reference>
<sequence length="332" mass="37103">MKNFIKNYWAVFIPIIVLVIALIYLFKNKSSESSKAENVIGMVDAEFVDVSPSLPGRVVELLVKEGDDVKEGQVVAQMKTSEIETIQAQVSEAVTVAQNQLDKINRGVEPEILKSAENLQQIAKQQMDLMNKTYTRFQNLYAEGVVSGQERDVIYFKYKAAQKELETANLNVQLLQRGNNQELKNSAQAILNQAKSADQLAQEIKDNASIKAPASGKISTMISNKGEMVNAGYPMMTIQKDDSFFVKFNLRQNQMNKIDKGSVVKIKIPGCTPEEVKGVVVELAPALGYADWVPEKQNGEFELRTFRIKVKPENMNFIKGLRSGMTAQLLFD</sequence>
<dbReference type="SUPFAM" id="SSF111369">
    <property type="entry name" value="HlyD-like secretion proteins"/>
    <property type="match status" value="2"/>
</dbReference>
<feature type="domain" description="Multidrug resistance protein MdtA-like barrel-sandwich hybrid" evidence="3">
    <location>
        <begin position="47"/>
        <end position="235"/>
    </location>
</feature>
<comment type="caution">
    <text evidence="4">The sequence shown here is derived from an EMBL/GenBank/DDBJ whole genome shotgun (WGS) entry which is preliminary data.</text>
</comment>
<feature type="coiled-coil region" evidence="1">
    <location>
        <begin position="158"/>
        <end position="200"/>
    </location>
</feature>
<keyword evidence="2" id="KW-0812">Transmembrane</keyword>
<keyword evidence="2" id="KW-0472">Membrane</keyword>
<evidence type="ECO:0000256" key="1">
    <source>
        <dbReference type="SAM" id="Coils"/>
    </source>
</evidence>
<keyword evidence="1" id="KW-0175">Coiled coil</keyword>
<feature type="transmembrane region" description="Helical" evidence="2">
    <location>
        <begin position="7"/>
        <end position="26"/>
    </location>
</feature>
<gene>
    <name evidence="4" type="ORF">LO744_11190</name>
</gene>
<dbReference type="EMBL" id="JAJNAY010000001">
    <property type="protein sequence ID" value="MCD1117426.1"/>
    <property type="molecule type" value="Genomic_DNA"/>
</dbReference>
<dbReference type="Gene3D" id="2.40.50.100">
    <property type="match status" value="2"/>
</dbReference>
<name>A0A9Q3V534_9FLAO</name>
<accession>A0A9Q3V534</accession>
<evidence type="ECO:0000313" key="4">
    <source>
        <dbReference type="EMBL" id="MCD1117426.1"/>
    </source>
</evidence>
<dbReference type="InterPro" id="IPR058625">
    <property type="entry name" value="MdtA-like_BSH"/>
</dbReference>
<evidence type="ECO:0000259" key="3">
    <source>
        <dbReference type="Pfam" id="PF25917"/>
    </source>
</evidence>